<keyword evidence="7" id="KW-1185">Reference proteome</keyword>
<evidence type="ECO:0000256" key="3">
    <source>
        <dbReference type="ARBA" id="ARBA00023163"/>
    </source>
</evidence>
<feature type="DNA-binding region" description="H-T-H motif" evidence="4">
    <location>
        <begin position="50"/>
        <end position="69"/>
    </location>
</feature>
<dbReference type="PROSITE" id="PS50977">
    <property type="entry name" value="HTH_TETR_2"/>
    <property type="match status" value="1"/>
</dbReference>
<dbReference type="PANTHER" id="PTHR30055">
    <property type="entry name" value="HTH-TYPE TRANSCRIPTIONAL REGULATOR RUTR"/>
    <property type="match status" value="1"/>
</dbReference>
<evidence type="ECO:0000256" key="2">
    <source>
        <dbReference type="ARBA" id="ARBA00023125"/>
    </source>
</evidence>
<dbReference type="InterPro" id="IPR001647">
    <property type="entry name" value="HTH_TetR"/>
</dbReference>
<dbReference type="Proteomes" id="UP001418444">
    <property type="component" value="Unassembled WGS sequence"/>
</dbReference>
<reference evidence="7" key="1">
    <citation type="journal article" date="2019" name="Int. J. Syst. Evol. Microbiol.">
        <title>The Global Catalogue of Microorganisms (GCM) 10K type strain sequencing project: providing services to taxonomists for standard genome sequencing and annotation.</title>
        <authorList>
            <consortium name="The Broad Institute Genomics Platform"/>
            <consortium name="The Broad Institute Genome Sequencing Center for Infectious Disease"/>
            <person name="Wu L."/>
            <person name="Ma J."/>
        </authorList>
    </citation>
    <scope>NUCLEOTIDE SEQUENCE [LARGE SCALE GENOMIC DNA]</scope>
    <source>
        <strain evidence="7">JCM 16923</strain>
    </source>
</reference>
<protein>
    <recommendedName>
        <fullName evidence="5">HTH tetR-type domain-containing protein</fullName>
    </recommendedName>
</protein>
<name>A0ABP7NXX2_9ACTN</name>
<dbReference type="Pfam" id="PF00440">
    <property type="entry name" value="TetR_N"/>
    <property type="match status" value="1"/>
</dbReference>
<keyword evidence="1" id="KW-0805">Transcription regulation</keyword>
<dbReference type="SUPFAM" id="SSF46689">
    <property type="entry name" value="Homeodomain-like"/>
    <property type="match status" value="1"/>
</dbReference>
<dbReference type="EMBL" id="BAAAZW010000004">
    <property type="protein sequence ID" value="GAA3956411.1"/>
    <property type="molecule type" value="Genomic_DNA"/>
</dbReference>
<accession>A0ABP7NXX2</accession>
<organism evidence="6 7">
    <name type="scientific">Gordonia caeni</name>
    <dbReference type="NCBI Taxonomy" id="1007097"/>
    <lineage>
        <taxon>Bacteria</taxon>
        <taxon>Bacillati</taxon>
        <taxon>Actinomycetota</taxon>
        <taxon>Actinomycetes</taxon>
        <taxon>Mycobacteriales</taxon>
        <taxon>Gordoniaceae</taxon>
        <taxon>Gordonia</taxon>
    </lineage>
</organism>
<sequence>MTNILHWCNNALVQEEVTEGVRDRKRAQTHRRIHEAAVELTLRDGLAAATVSEIAERAGISRRTFFNYYASKEDAVLGVQEPQIPPSALEAFLHPTPPAPGEDPPGDARFVQALHLTVTTMASIGPRTSADVRTIVATHPELIDRLRAHRMATQDLLVAVLTERLAEQTASTRASDSARALILLAGVVLRFAYGDDPDLLDDPDPAAIQKALTAFRTALKEIK</sequence>
<gene>
    <name evidence="6" type="ORF">GCM10022231_13990</name>
</gene>
<proteinExistence type="predicted"/>
<feature type="domain" description="HTH tetR-type" evidence="5">
    <location>
        <begin position="27"/>
        <end position="87"/>
    </location>
</feature>
<keyword evidence="3" id="KW-0804">Transcription</keyword>
<dbReference type="PANTHER" id="PTHR30055:SF238">
    <property type="entry name" value="MYCOFACTOCIN BIOSYNTHESIS TRANSCRIPTIONAL REGULATOR MFTR-RELATED"/>
    <property type="match status" value="1"/>
</dbReference>
<dbReference type="InterPro" id="IPR050109">
    <property type="entry name" value="HTH-type_TetR-like_transc_reg"/>
</dbReference>
<keyword evidence="2 4" id="KW-0238">DNA-binding</keyword>
<evidence type="ECO:0000256" key="1">
    <source>
        <dbReference type="ARBA" id="ARBA00023015"/>
    </source>
</evidence>
<comment type="caution">
    <text evidence="6">The sequence shown here is derived from an EMBL/GenBank/DDBJ whole genome shotgun (WGS) entry which is preliminary data.</text>
</comment>
<evidence type="ECO:0000313" key="7">
    <source>
        <dbReference type="Proteomes" id="UP001418444"/>
    </source>
</evidence>
<dbReference type="PRINTS" id="PR00455">
    <property type="entry name" value="HTHTETR"/>
</dbReference>
<evidence type="ECO:0000256" key="4">
    <source>
        <dbReference type="PROSITE-ProRule" id="PRU00335"/>
    </source>
</evidence>
<evidence type="ECO:0000259" key="5">
    <source>
        <dbReference type="PROSITE" id="PS50977"/>
    </source>
</evidence>
<dbReference type="Gene3D" id="1.10.357.10">
    <property type="entry name" value="Tetracycline Repressor, domain 2"/>
    <property type="match status" value="1"/>
</dbReference>
<dbReference type="InterPro" id="IPR009057">
    <property type="entry name" value="Homeodomain-like_sf"/>
</dbReference>
<evidence type="ECO:0000313" key="6">
    <source>
        <dbReference type="EMBL" id="GAA3956411.1"/>
    </source>
</evidence>